<accession>A0ABW7DNC0</accession>
<dbReference type="InterPro" id="IPR010982">
    <property type="entry name" value="Lambda_DNA-bd_dom_sf"/>
</dbReference>
<dbReference type="EMBL" id="JBIEKR010000005">
    <property type="protein sequence ID" value="MFG6272863.1"/>
    <property type="molecule type" value="Genomic_DNA"/>
</dbReference>
<dbReference type="Pfam" id="PF13443">
    <property type="entry name" value="HTH_26"/>
    <property type="match status" value="1"/>
</dbReference>
<evidence type="ECO:0000313" key="3">
    <source>
        <dbReference type="Proteomes" id="UP001605989"/>
    </source>
</evidence>
<sequence>MSNRTEKVDFDAVGKLIDEKFISWAELARMAGLSSATVFAIKAGRRNASYRTIRKIAQSLNVQPSDIIKNHD</sequence>
<comment type="caution">
    <text evidence="2">The sequence shown here is derived from an EMBL/GenBank/DDBJ whole genome shotgun (WGS) entry which is preliminary data.</text>
</comment>
<evidence type="ECO:0000259" key="1">
    <source>
        <dbReference type="PROSITE" id="PS50943"/>
    </source>
</evidence>
<dbReference type="CDD" id="cd00093">
    <property type="entry name" value="HTH_XRE"/>
    <property type="match status" value="1"/>
</dbReference>
<gene>
    <name evidence="2" type="ORF">ACGTZG_06630</name>
</gene>
<feature type="domain" description="HTH cro/C1-type" evidence="1">
    <location>
        <begin position="25"/>
        <end position="67"/>
    </location>
</feature>
<evidence type="ECO:0000313" key="2">
    <source>
        <dbReference type="EMBL" id="MFG6272863.1"/>
    </source>
</evidence>
<proteinExistence type="predicted"/>
<dbReference type="Proteomes" id="UP001605989">
    <property type="component" value="Unassembled WGS sequence"/>
</dbReference>
<dbReference type="RefSeq" id="WP_113855390.1">
    <property type="nucleotide sequence ID" value="NZ_CP011940.1"/>
</dbReference>
<protein>
    <submittedName>
        <fullName evidence="2">Helix-turn-helix domain-containing protein</fullName>
    </submittedName>
</protein>
<dbReference type="PROSITE" id="PS50943">
    <property type="entry name" value="HTH_CROC1"/>
    <property type="match status" value="1"/>
</dbReference>
<dbReference type="SUPFAM" id="SSF47413">
    <property type="entry name" value="lambda repressor-like DNA-binding domains"/>
    <property type="match status" value="1"/>
</dbReference>
<name>A0ABW7DNC0_9FIRM</name>
<dbReference type="Gene3D" id="1.10.260.40">
    <property type="entry name" value="lambda repressor-like DNA-binding domains"/>
    <property type="match status" value="1"/>
</dbReference>
<dbReference type="InterPro" id="IPR001387">
    <property type="entry name" value="Cro/C1-type_HTH"/>
</dbReference>
<dbReference type="SMART" id="SM00530">
    <property type="entry name" value="HTH_XRE"/>
    <property type="match status" value="1"/>
</dbReference>
<organism evidence="2 3">
    <name type="scientific">Megasphaera hexanoica</name>
    <dbReference type="NCBI Taxonomy" id="1675036"/>
    <lineage>
        <taxon>Bacteria</taxon>
        <taxon>Bacillati</taxon>
        <taxon>Bacillota</taxon>
        <taxon>Negativicutes</taxon>
        <taxon>Veillonellales</taxon>
        <taxon>Veillonellaceae</taxon>
        <taxon>Megasphaera</taxon>
    </lineage>
</organism>
<reference evidence="2 3" key="1">
    <citation type="submission" date="2024-10" db="EMBL/GenBank/DDBJ databases">
        <authorList>
            <person name="Sang B.-I."/>
            <person name="Prabhaharan D."/>
        </authorList>
    </citation>
    <scope>NUCLEOTIDE SEQUENCE [LARGE SCALE GENOMIC DNA]</scope>
    <source>
        <strain evidence="2 3">MH</strain>
    </source>
</reference>
<keyword evidence="3" id="KW-1185">Reference proteome</keyword>